<protein>
    <submittedName>
        <fullName evidence="1">ATP-grasp fold amidoligase family protein</fullName>
    </submittedName>
</protein>
<dbReference type="InterPro" id="IPR029465">
    <property type="entry name" value="ATPgrasp_TupA"/>
</dbReference>
<sequence>MKVLKSIIKKSDFVIYVYFRMKMLINRFHFRFNKRRPLVKKFIKNVGYIPNLKNPKSFNEKIVWLKLHWRDENATQCADKYAVRDYVEKKGEGAILNTIYGVYDKTSEIDFNQLPEKFVLKASHGSGMNIICTNKDDFNWKSAKKKLDRWMKVNYYFLNGEWVYRNAKPRIVCEKFIETEDNKPPKDFKIFCFNGIPRFLFVATDRGEETKFNFYTCEWDEIPVKQHYPISDEIIEKPENLEEMLRIARSLAVGFPQVRIDFYSERGQVIFGEMTFFHFSGTQPFEPVKYDYIFGEYLELPDNNYERSIL</sequence>
<reference evidence="1 2" key="1">
    <citation type="submission" date="2024-09" db="EMBL/GenBank/DDBJ databases">
        <authorList>
            <person name="Sun Q."/>
            <person name="Mori K."/>
        </authorList>
    </citation>
    <scope>NUCLEOTIDE SEQUENCE [LARGE SCALE GENOMIC DNA]</scope>
    <source>
        <strain evidence="1 2">JCM 12822</strain>
    </source>
</reference>
<comment type="caution">
    <text evidence="1">The sequence shown here is derived from an EMBL/GenBank/DDBJ whole genome shotgun (WGS) entry which is preliminary data.</text>
</comment>
<accession>A0ABV5Z691</accession>
<gene>
    <name evidence="1" type="ORF">ACFFLE_07855</name>
</gene>
<evidence type="ECO:0000313" key="2">
    <source>
        <dbReference type="Proteomes" id="UP001589740"/>
    </source>
</evidence>
<proteinExistence type="predicted"/>
<evidence type="ECO:0000313" key="1">
    <source>
        <dbReference type="EMBL" id="MFB9861019.1"/>
    </source>
</evidence>
<dbReference type="RefSeq" id="WP_380570587.1">
    <property type="nucleotide sequence ID" value="NZ_JBHMAH010000025.1"/>
</dbReference>
<dbReference type="Proteomes" id="UP001589740">
    <property type="component" value="Unassembled WGS sequence"/>
</dbReference>
<dbReference type="EMBL" id="JBHMAH010000025">
    <property type="protein sequence ID" value="MFB9861019.1"/>
    <property type="molecule type" value="Genomic_DNA"/>
</dbReference>
<name>A0ABV5Z691_9STAP</name>
<dbReference type="Pfam" id="PF14305">
    <property type="entry name" value="ATPgrasp_TupA"/>
    <property type="match status" value="1"/>
</dbReference>
<keyword evidence="2" id="KW-1185">Reference proteome</keyword>
<organism evidence="1 2">
    <name type="scientific">Salinicoccus siamensis</name>
    <dbReference type="NCBI Taxonomy" id="381830"/>
    <lineage>
        <taxon>Bacteria</taxon>
        <taxon>Bacillati</taxon>
        <taxon>Bacillota</taxon>
        <taxon>Bacilli</taxon>
        <taxon>Bacillales</taxon>
        <taxon>Staphylococcaceae</taxon>
        <taxon>Salinicoccus</taxon>
    </lineage>
</organism>